<sequence>MRPLWRHQGSGLQEIHPCRRPEDVDNDFGAKETFQNYRTIYRVKGTKKTVIPGEDNIPVSICGARPVYNLTNDDVGYRLRFETKRVSSATSHTSTPSESEVEVHESVEISPPFVHSSPVLYVNGIERTGNTVSKNDKNVTVRFQVKNINGELVSGLSNHLRIYSTAGDGDSIIRWGFKEVSKGIYEIPLDVHKASKKQYIEISGVYYLTHTMILWTKSIKIEVTL</sequence>
<organism evidence="1 3">
    <name type="scientific">Salmonella enterica</name>
    <name type="common">Salmonella choleraesuis</name>
    <dbReference type="NCBI Taxonomy" id="28901"/>
    <lineage>
        <taxon>Bacteria</taxon>
        <taxon>Pseudomonadati</taxon>
        <taxon>Pseudomonadota</taxon>
        <taxon>Gammaproteobacteria</taxon>
        <taxon>Enterobacterales</taxon>
        <taxon>Enterobacteriaceae</taxon>
        <taxon>Salmonella</taxon>
    </lineage>
</organism>
<protein>
    <submittedName>
        <fullName evidence="1">Uncharacterized protein</fullName>
    </submittedName>
</protein>
<evidence type="ECO:0000313" key="2">
    <source>
        <dbReference type="EMBL" id="SUF55089.1"/>
    </source>
</evidence>
<reference evidence="1 3" key="1">
    <citation type="submission" date="2018-06" db="EMBL/GenBank/DDBJ databases">
        <authorList>
            <consortium name="Pathogen Informatics"/>
            <person name="Doyle S."/>
        </authorList>
    </citation>
    <scope>NUCLEOTIDE SEQUENCE [LARGE SCALE GENOMIC DNA]</scope>
    <source>
        <strain evidence="1 3">NCTC10252</strain>
    </source>
</reference>
<dbReference type="EMBL" id="UGWP01000003">
    <property type="protein sequence ID" value="SUF55089.1"/>
    <property type="molecule type" value="Genomic_DNA"/>
</dbReference>
<dbReference type="Proteomes" id="UP000254597">
    <property type="component" value="Unassembled WGS sequence"/>
</dbReference>
<name>A0A379QCK4_SALER</name>
<evidence type="ECO:0000313" key="3">
    <source>
        <dbReference type="Proteomes" id="UP000254597"/>
    </source>
</evidence>
<dbReference type="EMBL" id="UGWP01000003">
    <property type="protein sequence ID" value="SUF54966.1"/>
    <property type="molecule type" value="Genomic_DNA"/>
</dbReference>
<dbReference type="AlphaFoldDB" id="A0A379QCK4"/>
<gene>
    <name evidence="1" type="ORF">NCTC10252_00133</name>
    <name evidence="2" type="ORF">NCTC10252_00258</name>
</gene>
<accession>A0A379QCK4</accession>
<evidence type="ECO:0000313" key="1">
    <source>
        <dbReference type="EMBL" id="SUF54966.1"/>
    </source>
</evidence>
<proteinExistence type="predicted"/>